<feature type="domain" description="OmpA-like" evidence="7">
    <location>
        <begin position="122"/>
        <end position="239"/>
    </location>
</feature>
<evidence type="ECO:0000256" key="1">
    <source>
        <dbReference type="ARBA" id="ARBA00004442"/>
    </source>
</evidence>
<dbReference type="EMBL" id="QJJV01000010">
    <property type="protein sequence ID" value="PXX15238.1"/>
    <property type="molecule type" value="Genomic_DNA"/>
</dbReference>
<dbReference type="PROSITE" id="PS51123">
    <property type="entry name" value="OMPA_2"/>
    <property type="match status" value="1"/>
</dbReference>
<evidence type="ECO:0000313" key="9">
    <source>
        <dbReference type="EMBL" id="SEJ50246.1"/>
    </source>
</evidence>
<dbReference type="PANTHER" id="PTHR30329">
    <property type="entry name" value="STATOR ELEMENT OF FLAGELLAR MOTOR COMPLEX"/>
    <property type="match status" value="1"/>
</dbReference>
<evidence type="ECO:0000256" key="5">
    <source>
        <dbReference type="SAM" id="MobiDB-lite"/>
    </source>
</evidence>
<dbReference type="PANTHER" id="PTHR30329:SF21">
    <property type="entry name" value="LIPOPROTEIN YIAD-RELATED"/>
    <property type="match status" value="1"/>
</dbReference>
<evidence type="ECO:0000256" key="3">
    <source>
        <dbReference type="ARBA" id="ARBA00023237"/>
    </source>
</evidence>
<reference evidence="9 10" key="1">
    <citation type="submission" date="2016-10" db="EMBL/GenBank/DDBJ databases">
        <authorList>
            <person name="Varghese N."/>
            <person name="Submissions S."/>
        </authorList>
    </citation>
    <scope>NUCLEOTIDE SEQUENCE [LARGE SCALE GENOMIC DNA]</scope>
    <source>
        <strain evidence="9 10">LMG 22274</strain>
    </source>
</reference>
<dbReference type="InterPro" id="IPR006664">
    <property type="entry name" value="OMP_bac"/>
</dbReference>
<dbReference type="CDD" id="cd07185">
    <property type="entry name" value="OmpA_C-like"/>
    <property type="match status" value="1"/>
</dbReference>
<evidence type="ECO:0000256" key="6">
    <source>
        <dbReference type="SAM" id="SignalP"/>
    </source>
</evidence>
<dbReference type="Proteomes" id="UP000247515">
    <property type="component" value="Unassembled WGS sequence"/>
</dbReference>
<dbReference type="Pfam" id="PF00691">
    <property type="entry name" value="OmpA"/>
    <property type="match status" value="1"/>
</dbReference>
<dbReference type="GO" id="GO:0009279">
    <property type="term" value="C:cell outer membrane"/>
    <property type="evidence" value="ECO:0007669"/>
    <property type="project" value="UniProtKB-SubCell"/>
</dbReference>
<dbReference type="EMBL" id="FNZM01000005">
    <property type="protein sequence ID" value="SEJ50246.1"/>
    <property type="molecule type" value="Genomic_DNA"/>
</dbReference>
<keyword evidence="3" id="KW-0998">Cell outer membrane</keyword>
<dbReference type="SUPFAM" id="SSF103088">
    <property type="entry name" value="OmpA-like"/>
    <property type="match status" value="1"/>
</dbReference>
<dbReference type="InterPro" id="IPR036737">
    <property type="entry name" value="OmpA-like_sf"/>
</dbReference>
<dbReference type="GeneID" id="61303765"/>
<comment type="caution">
    <text evidence="9">The sequence shown here is derived from an EMBL/GenBank/DDBJ whole genome shotgun (WGS) entry which is preliminary data.</text>
</comment>
<comment type="subcellular location">
    <subcellularLocation>
        <location evidence="1">Cell outer membrane</location>
    </subcellularLocation>
</comment>
<dbReference type="AlphaFoldDB" id="A0AAQ1GEG4"/>
<feature type="chain" id="PRO_5042908006" evidence="6">
    <location>
        <begin position="23"/>
        <end position="241"/>
    </location>
</feature>
<keyword evidence="6" id="KW-0732">Signal</keyword>
<accession>A0AAQ1GEG4</accession>
<keyword evidence="11" id="KW-1185">Reference proteome</keyword>
<name>A0AAQ1GEG4_9BURK</name>
<dbReference type="InterPro" id="IPR006665">
    <property type="entry name" value="OmpA-like"/>
</dbReference>
<keyword evidence="2 4" id="KW-0472">Membrane</keyword>
<sequence length="241" mass="25674">MKMRLLPASALAVPLAALFVAAAGCTTASGPLHNLDIVTLANGTQAYRVQCLGLLESSKVCMKKVNEICGDKQPLRVSSVDRAASGFLPENDPREILFICQTPQPAAQPAPPPPPPPPVVNTQPQTITLNADANFAFDKSDLLPAGKQALDQFIQQSDGVNIGTIVISGHTDSKGSKTYNDRLSMRRAQAVRNYLQSHGLHAGQYDVKGYGFSKPVASNATAEGRAKNRRVEIETSGITAR</sequence>
<feature type="signal peptide" evidence="6">
    <location>
        <begin position="1"/>
        <end position="22"/>
    </location>
</feature>
<protein>
    <submittedName>
        <fullName evidence="8 9">Outer membrane protein OmpA</fullName>
    </submittedName>
</protein>
<reference evidence="8 11" key="2">
    <citation type="submission" date="2018-05" db="EMBL/GenBank/DDBJ databases">
        <title>Genomic Encyclopedia of Type Strains, Phase IV (KMG-V): Genome sequencing to study the core and pangenomes of soil and plant-associated prokaryotes.</title>
        <authorList>
            <person name="Whitman W."/>
        </authorList>
    </citation>
    <scope>NUCLEOTIDE SEQUENCE [LARGE SCALE GENOMIC DNA]</scope>
    <source>
        <strain evidence="8 11">SIr-6563</strain>
    </source>
</reference>
<evidence type="ECO:0000313" key="11">
    <source>
        <dbReference type="Proteomes" id="UP000247515"/>
    </source>
</evidence>
<dbReference type="PRINTS" id="PR01021">
    <property type="entry name" value="OMPADOMAIN"/>
</dbReference>
<proteinExistence type="predicted"/>
<evidence type="ECO:0000259" key="7">
    <source>
        <dbReference type="PROSITE" id="PS51123"/>
    </source>
</evidence>
<dbReference type="PROSITE" id="PS51257">
    <property type="entry name" value="PROKAR_LIPOPROTEIN"/>
    <property type="match status" value="1"/>
</dbReference>
<evidence type="ECO:0000313" key="8">
    <source>
        <dbReference type="EMBL" id="PXX15238.1"/>
    </source>
</evidence>
<gene>
    <name evidence="8" type="ORF">C7400_11028</name>
    <name evidence="9" type="ORF">SAMN05216550_105221</name>
</gene>
<feature type="region of interest" description="Disordered" evidence="5">
    <location>
        <begin position="220"/>
        <end position="241"/>
    </location>
</feature>
<dbReference type="RefSeq" id="WP_080180602.1">
    <property type="nucleotide sequence ID" value="NZ_CADFGN010000002.1"/>
</dbReference>
<evidence type="ECO:0000256" key="2">
    <source>
        <dbReference type="ARBA" id="ARBA00023136"/>
    </source>
</evidence>
<dbReference type="InterPro" id="IPR050330">
    <property type="entry name" value="Bact_OuterMem_StrucFunc"/>
</dbReference>
<dbReference type="PRINTS" id="PR01023">
    <property type="entry name" value="NAFLGMOTY"/>
</dbReference>
<dbReference type="Proteomes" id="UP000183529">
    <property type="component" value="Unassembled WGS sequence"/>
</dbReference>
<dbReference type="Gene3D" id="3.30.1330.60">
    <property type="entry name" value="OmpA-like domain"/>
    <property type="match status" value="1"/>
</dbReference>
<feature type="compositionally biased region" description="Basic and acidic residues" evidence="5">
    <location>
        <begin position="224"/>
        <end position="233"/>
    </location>
</feature>
<evidence type="ECO:0000313" key="10">
    <source>
        <dbReference type="Proteomes" id="UP000183529"/>
    </source>
</evidence>
<evidence type="ECO:0000256" key="4">
    <source>
        <dbReference type="PROSITE-ProRule" id="PRU00473"/>
    </source>
</evidence>
<organism evidence="9 10">
    <name type="scientific">Paraburkholderia tropica</name>
    <dbReference type="NCBI Taxonomy" id="92647"/>
    <lineage>
        <taxon>Bacteria</taxon>
        <taxon>Pseudomonadati</taxon>
        <taxon>Pseudomonadota</taxon>
        <taxon>Betaproteobacteria</taxon>
        <taxon>Burkholderiales</taxon>
        <taxon>Burkholderiaceae</taxon>
        <taxon>Paraburkholderia</taxon>
    </lineage>
</organism>